<keyword evidence="3" id="KW-1185">Reference proteome</keyword>
<name>A0A1X7NKP5_9HYPH</name>
<dbReference type="Proteomes" id="UP000193083">
    <property type="component" value="Unassembled WGS sequence"/>
</dbReference>
<protein>
    <submittedName>
        <fullName evidence="2">Pimeloyl-ACP methyl ester carboxylesterase</fullName>
    </submittedName>
</protein>
<dbReference type="GO" id="GO:0046464">
    <property type="term" value="P:acylglycerol catabolic process"/>
    <property type="evidence" value="ECO:0007669"/>
    <property type="project" value="TreeGrafter"/>
</dbReference>
<dbReference type="EMBL" id="FXBL01000004">
    <property type="protein sequence ID" value="SMH38061.1"/>
    <property type="molecule type" value="Genomic_DNA"/>
</dbReference>
<organism evidence="2 3">
    <name type="scientific">Mesorhizobium australicum</name>
    <dbReference type="NCBI Taxonomy" id="536018"/>
    <lineage>
        <taxon>Bacteria</taxon>
        <taxon>Pseudomonadati</taxon>
        <taxon>Pseudomonadota</taxon>
        <taxon>Alphaproteobacteria</taxon>
        <taxon>Hyphomicrobiales</taxon>
        <taxon>Phyllobacteriaceae</taxon>
        <taxon>Mesorhizobium</taxon>
    </lineage>
</organism>
<dbReference type="RefSeq" id="WP_176247483.1">
    <property type="nucleotide sequence ID" value="NZ_FXBL01000004.1"/>
</dbReference>
<dbReference type="InterPro" id="IPR050266">
    <property type="entry name" value="AB_hydrolase_sf"/>
</dbReference>
<dbReference type="PANTHER" id="PTHR43798">
    <property type="entry name" value="MONOACYLGLYCEROL LIPASE"/>
    <property type="match status" value="1"/>
</dbReference>
<dbReference type="SUPFAM" id="SSF53474">
    <property type="entry name" value="alpha/beta-Hydrolases"/>
    <property type="match status" value="1"/>
</dbReference>
<dbReference type="Gene3D" id="3.40.50.1820">
    <property type="entry name" value="alpha/beta hydrolase"/>
    <property type="match status" value="1"/>
</dbReference>
<evidence type="ECO:0000313" key="3">
    <source>
        <dbReference type="Proteomes" id="UP000193083"/>
    </source>
</evidence>
<evidence type="ECO:0000259" key="1">
    <source>
        <dbReference type="Pfam" id="PF00561"/>
    </source>
</evidence>
<dbReference type="AlphaFoldDB" id="A0A1X7NKP5"/>
<proteinExistence type="predicted"/>
<dbReference type="PANTHER" id="PTHR43798:SF5">
    <property type="entry name" value="MONOACYLGLYCEROL LIPASE ABHD6"/>
    <property type="match status" value="1"/>
</dbReference>
<dbReference type="GO" id="GO:0047372">
    <property type="term" value="F:monoacylglycerol lipase activity"/>
    <property type="evidence" value="ECO:0007669"/>
    <property type="project" value="TreeGrafter"/>
</dbReference>
<dbReference type="GO" id="GO:0016020">
    <property type="term" value="C:membrane"/>
    <property type="evidence" value="ECO:0007669"/>
    <property type="project" value="TreeGrafter"/>
</dbReference>
<feature type="domain" description="AB hydrolase-1" evidence="1">
    <location>
        <begin position="42"/>
        <end position="142"/>
    </location>
</feature>
<evidence type="ECO:0000313" key="2">
    <source>
        <dbReference type="EMBL" id="SMH38061.1"/>
    </source>
</evidence>
<dbReference type="PRINTS" id="PR00111">
    <property type="entry name" value="ABHYDROLASE"/>
</dbReference>
<dbReference type="InterPro" id="IPR029058">
    <property type="entry name" value="AB_hydrolase_fold"/>
</dbReference>
<dbReference type="InterPro" id="IPR000073">
    <property type="entry name" value="AB_hydrolase_1"/>
</dbReference>
<sequence>MLGTPKWIEINGIRTRYFDKGAGEPIALITGGNFGSPSSASVVEIWHGNFEVLSRQYRVIAFDKLGQGHTDNPANDDYRMQAVVAHAASFLSALGLRGIHIVGQSRGAMLAARLTLECPELIRSCTLVNTGTLSPGVGLNEVELSGCPFPPVSRESQRWVFERCAYRPESIVEPLVEAGYEVLRLPKYQEAVMKMTRGGLAETLFLRQLAPLKRETLQWISDAGLGRPTQIIWGYNDHTTTLEAAVDLFQLISSRDAGASFHLINEAGHHPFHEHPAQFNAIMLEFLARLRR</sequence>
<reference evidence="2 3" key="1">
    <citation type="submission" date="2017-04" db="EMBL/GenBank/DDBJ databases">
        <authorList>
            <person name="Afonso C.L."/>
            <person name="Miller P.J."/>
            <person name="Scott M.A."/>
            <person name="Spackman E."/>
            <person name="Goraichik I."/>
            <person name="Dimitrov K.M."/>
            <person name="Suarez D.L."/>
            <person name="Swayne D.E."/>
        </authorList>
    </citation>
    <scope>NUCLEOTIDE SEQUENCE [LARGE SCALE GENOMIC DNA]</scope>
    <source>
        <strain evidence="2 3">B5P</strain>
    </source>
</reference>
<accession>A0A1X7NKP5</accession>
<dbReference type="Pfam" id="PF00561">
    <property type="entry name" value="Abhydrolase_1"/>
    <property type="match status" value="1"/>
</dbReference>
<gene>
    <name evidence="2" type="ORF">SAMN02982922_2010</name>
</gene>